<dbReference type="Proteomes" id="UP000502899">
    <property type="component" value="Chromosome"/>
</dbReference>
<feature type="domain" description="IrrE N-terminal-like" evidence="1">
    <location>
        <begin position="29"/>
        <end position="147"/>
    </location>
</feature>
<dbReference type="InterPro" id="IPR010359">
    <property type="entry name" value="IrrE_HExxH"/>
</dbReference>
<dbReference type="Gene3D" id="1.10.10.2910">
    <property type="match status" value="1"/>
</dbReference>
<dbReference type="AlphaFoldDB" id="A0A133N209"/>
<evidence type="ECO:0000313" key="3">
    <source>
        <dbReference type="EMBL" id="OXZ39567.1"/>
    </source>
</evidence>
<evidence type="ECO:0000313" key="5">
    <source>
        <dbReference type="Proteomes" id="UP000215361"/>
    </source>
</evidence>
<dbReference type="EMBL" id="NDYI01000004">
    <property type="protein sequence ID" value="OXZ39567.1"/>
    <property type="molecule type" value="Genomic_DNA"/>
</dbReference>
<protein>
    <submittedName>
        <fullName evidence="3">ImmA/IrrE family metallo-endopeptidase</fullName>
    </submittedName>
</protein>
<dbReference type="Proteomes" id="UP000215361">
    <property type="component" value="Unassembled WGS sequence"/>
</dbReference>
<proteinExistence type="predicted"/>
<reference evidence="3" key="1">
    <citation type="journal article" date="2017" name="J. Clin. Microbiol.">
        <title>Finegoldia magna Isolated from Orthopedic Joint Implant-Associated Infections.</title>
        <authorList>
            <person name="Soderquist B."/>
            <person name="Bjorklund S."/>
            <person name="Hellmark B."/>
            <person name="Jensen A."/>
            <person name="Bruggemann H."/>
        </authorList>
    </citation>
    <scope>NUCLEOTIDE SEQUENCE</scope>
    <source>
        <strain evidence="3">08T492</strain>
        <strain evidence="2">12T273</strain>
    </source>
</reference>
<reference evidence="5 6" key="2">
    <citation type="submission" date="2017-04" db="EMBL/GenBank/DDBJ databases">
        <title>Finegoldia magna isolated from orthopedic joint implant-associated infections.</title>
        <authorList>
            <person name="Bjorklund S."/>
            <person name="Bruggemann H."/>
            <person name="Jensen A."/>
            <person name="Hellmark B."/>
            <person name="Soderquist B."/>
        </authorList>
    </citation>
    <scope>NUCLEOTIDE SEQUENCE [LARGE SCALE GENOMIC DNA]</scope>
    <source>
        <strain evidence="5">08T492</strain>
        <strain evidence="6">12T273</strain>
    </source>
</reference>
<name>A0A133N209_FINMA</name>
<dbReference type="RefSeq" id="WP_002841397.1">
    <property type="nucleotide sequence ID" value="NZ_CAMPWK010000055.1"/>
</dbReference>
<dbReference type="Proteomes" id="UP000215546">
    <property type="component" value="Unassembled WGS sequence"/>
</dbReference>
<evidence type="ECO:0000313" key="4">
    <source>
        <dbReference type="EMBL" id="QKH79362.1"/>
    </source>
</evidence>
<evidence type="ECO:0000313" key="2">
    <source>
        <dbReference type="EMBL" id="OXZ34244.1"/>
    </source>
</evidence>
<evidence type="ECO:0000313" key="7">
    <source>
        <dbReference type="Proteomes" id="UP000502899"/>
    </source>
</evidence>
<dbReference type="EMBL" id="NDYE01000004">
    <property type="protein sequence ID" value="OXZ34244.1"/>
    <property type="molecule type" value="Genomic_DNA"/>
</dbReference>
<gene>
    <name evidence="2" type="ORF">B9N55_01535</name>
    <name evidence="3" type="ORF">B9N56_00835</name>
    <name evidence="4" type="ORF">FOC70_02930</name>
</gene>
<sequence length="180" mass="21037">MYNRWIYDKVNNLVEKYHTRNPEELLDLLGIKLHYIDSPSKLLGVYQVILRNRVILIANNIGSLKKIVLAHEIGHDQLHRQYCIDGHAFHENKVFNPTDVFENEANIFAAHLLISDEDLIKTMREYTDDKTMAYKLGVDINLLNLKISEMVKLNKFPTDICYIENPKSTFLEDYSPLDDE</sequence>
<evidence type="ECO:0000313" key="6">
    <source>
        <dbReference type="Proteomes" id="UP000215546"/>
    </source>
</evidence>
<evidence type="ECO:0000259" key="1">
    <source>
        <dbReference type="Pfam" id="PF06114"/>
    </source>
</evidence>
<accession>A0A133N209</accession>
<dbReference type="EMBL" id="CP054000">
    <property type="protein sequence ID" value="QKH79362.1"/>
    <property type="molecule type" value="Genomic_DNA"/>
</dbReference>
<reference evidence="4 7" key="3">
    <citation type="submission" date="2020-05" db="EMBL/GenBank/DDBJ databases">
        <title>FDA dAtabase for Regulatory Grade micrObial Sequences (FDA-ARGOS): Supporting development and validation of Infectious Disease Dx tests.</title>
        <authorList>
            <person name="Pederson C."/>
            <person name="Tallon L."/>
            <person name="Sadzewicz L."/>
            <person name="Zhao X."/>
            <person name="Vavikolanu K."/>
            <person name="Mehta A."/>
            <person name="Aluvathingal J."/>
            <person name="Nadendla S."/>
            <person name="Myers T."/>
            <person name="Yan Y."/>
            <person name="Sichtig H."/>
        </authorList>
    </citation>
    <scope>NUCLEOTIDE SEQUENCE [LARGE SCALE GENOMIC DNA]</scope>
    <source>
        <strain evidence="4 7">FDAARGOS_764</strain>
    </source>
</reference>
<organism evidence="3 5">
    <name type="scientific">Finegoldia magna</name>
    <name type="common">Peptostreptococcus magnus</name>
    <dbReference type="NCBI Taxonomy" id="1260"/>
    <lineage>
        <taxon>Bacteria</taxon>
        <taxon>Bacillati</taxon>
        <taxon>Bacillota</taxon>
        <taxon>Tissierellia</taxon>
        <taxon>Tissierellales</taxon>
        <taxon>Peptoniphilaceae</taxon>
        <taxon>Finegoldia</taxon>
    </lineage>
</organism>
<dbReference type="Pfam" id="PF06114">
    <property type="entry name" value="Peptidase_M78"/>
    <property type="match status" value="1"/>
</dbReference>